<dbReference type="SUPFAM" id="SSF56219">
    <property type="entry name" value="DNase I-like"/>
    <property type="match status" value="1"/>
</dbReference>
<organism evidence="2 3">
    <name type="scientific">Bizionia paragorgiae</name>
    <dbReference type="NCBI Taxonomy" id="283786"/>
    <lineage>
        <taxon>Bacteria</taxon>
        <taxon>Pseudomonadati</taxon>
        <taxon>Bacteroidota</taxon>
        <taxon>Flavobacteriia</taxon>
        <taxon>Flavobacteriales</taxon>
        <taxon>Flavobacteriaceae</taxon>
        <taxon>Bizionia</taxon>
    </lineage>
</organism>
<dbReference type="Proteomes" id="UP000198846">
    <property type="component" value="Unassembled WGS sequence"/>
</dbReference>
<name>A0A1H3VVM7_BIZPA</name>
<feature type="domain" description="Endonuclease/exonuclease/phosphatase" evidence="1">
    <location>
        <begin position="31"/>
        <end position="337"/>
    </location>
</feature>
<reference evidence="2 3" key="1">
    <citation type="submission" date="2016-10" db="EMBL/GenBank/DDBJ databases">
        <authorList>
            <person name="de Groot N.N."/>
        </authorList>
    </citation>
    <scope>NUCLEOTIDE SEQUENCE [LARGE SCALE GENOMIC DNA]</scope>
    <source>
        <strain evidence="2 3">DSM 23842</strain>
    </source>
</reference>
<dbReference type="RefSeq" id="WP_177165282.1">
    <property type="nucleotide sequence ID" value="NZ_FNQK01000002.1"/>
</dbReference>
<keyword evidence="2" id="KW-0540">Nuclease</keyword>
<protein>
    <submittedName>
        <fullName evidence="2">Endonuclease/Exonuclease/phosphatase family protein</fullName>
    </submittedName>
</protein>
<dbReference type="PANTHER" id="PTHR42834:SF1">
    <property type="entry name" value="ENDONUCLEASE_EXONUCLEASE_PHOSPHATASE FAMILY PROTEIN (AFU_ORTHOLOGUE AFUA_3G09210)"/>
    <property type="match status" value="1"/>
</dbReference>
<keyword evidence="2" id="KW-0269">Exonuclease</keyword>
<proteinExistence type="predicted"/>
<dbReference type="Pfam" id="PF19580">
    <property type="entry name" value="Exo_endo_phos_3"/>
    <property type="match status" value="1"/>
</dbReference>
<accession>A0A1H3VVM7</accession>
<evidence type="ECO:0000313" key="2">
    <source>
        <dbReference type="EMBL" id="SDZ78254.1"/>
    </source>
</evidence>
<dbReference type="Gene3D" id="3.60.10.10">
    <property type="entry name" value="Endonuclease/exonuclease/phosphatase"/>
    <property type="match status" value="1"/>
</dbReference>
<dbReference type="InterPro" id="IPR005135">
    <property type="entry name" value="Endo/exonuclease/phosphatase"/>
</dbReference>
<dbReference type="STRING" id="283786.SAMN04487990_10234"/>
<dbReference type="EMBL" id="FNQK01000002">
    <property type="protein sequence ID" value="SDZ78254.1"/>
    <property type="molecule type" value="Genomic_DNA"/>
</dbReference>
<gene>
    <name evidence="2" type="ORF">SAMN04487990_10234</name>
</gene>
<evidence type="ECO:0000259" key="1">
    <source>
        <dbReference type="Pfam" id="PF19580"/>
    </source>
</evidence>
<sequence>MKSEIFLYFVNAINTVLKNLNVLKSELKKYTVAFYNIENLFDIYDDKVTRDNDLLPTASRRWTVKRYHNKIRNLSFTIPNIGKEQTDNPPAIVGLAEVENGAVLNDLIGSKHLEDYNYKYIHYNSPDERGIDVALLYNADVFDVAYSRPYRLELLDERGVQDYTRDILLVSGLLDGLELHVIVNHWPSRRLGEDSSEYKRLMAASKVEEIITELKEKDANAKIMVMGDFNDDPFSKSITRLVESHNLYNPMDTLFDIDRGTTVHNDNWNLFDQILITPNLFERKKEALRFYKADIFDADFLKQKRGRYEGTPFRTYAGSRYIGGFSDHFPVYVTLTKK</sequence>
<dbReference type="GO" id="GO:0004527">
    <property type="term" value="F:exonuclease activity"/>
    <property type="evidence" value="ECO:0007669"/>
    <property type="project" value="UniProtKB-KW"/>
</dbReference>
<keyword evidence="2" id="KW-0255">Endonuclease</keyword>
<evidence type="ECO:0000313" key="3">
    <source>
        <dbReference type="Proteomes" id="UP000198846"/>
    </source>
</evidence>
<dbReference type="InterPro" id="IPR036691">
    <property type="entry name" value="Endo/exonu/phosph_ase_sf"/>
</dbReference>
<keyword evidence="2" id="KW-0378">Hydrolase</keyword>
<dbReference type="AlphaFoldDB" id="A0A1H3VVM7"/>
<keyword evidence="3" id="KW-1185">Reference proteome</keyword>
<dbReference type="PANTHER" id="PTHR42834">
    <property type="entry name" value="ENDONUCLEASE/EXONUCLEASE/PHOSPHATASE FAMILY PROTEIN (AFU_ORTHOLOGUE AFUA_3G09210)"/>
    <property type="match status" value="1"/>
</dbReference>
<dbReference type="GO" id="GO:0004519">
    <property type="term" value="F:endonuclease activity"/>
    <property type="evidence" value="ECO:0007669"/>
    <property type="project" value="UniProtKB-KW"/>
</dbReference>